<organism evidence="1 2">
    <name type="scientific">Melastoma candidum</name>
    <dbReference type="NCBI Taxonomy" id="119954"/>
    <lineage>
        <taxon>Eukaryota</taxon>
        <taxon>Viridiplantae</taxon>
        <taxon>Streptophyta</taxon>
        <taxon>Embryophyta</taxon>
        <taxon>Tracheophyta</taxon>
        <taxon>Spermatophyta</taxon>
        <taxon>Magnoliopsida</taxon>
        <taxon>eudicotyledons</taxon>
        <taxon>Gunneridae</taxon>
        <taxon>Pentapetalae</taxon>
        <taxon>rosids</taxon>
        <taxon>malvids</taxon>
        <taxon>Myrtales</taxon>
        <taxon>Melastomataceae</taxon>
        <taxon>Melastomatoideae</taxon>
        <taxon>Melastomateae</taxon>
        <taxon>Melastoma</taxon>
    </lineage>
</organism>
<dbReference type="EMBL" id="CM042884">
    <property type="protein sequence ID" value="KAI4369076.1"/>
    <property type="molecule type" value="Genomic_DNA"/>
</dbReference>
<name>A0ACB9QQ77_9MYRT</name>
<sequence>METEVEIKASADEFYQVFRNRPHHLPNICSDITSGKVSDGQWQTHGSTRHWDYQFGGKTEIFKEKISFDDANRKVNHIGVAGDPLKRYKVFNGSWEAIPKAGGVGAIVKVAIEYQKLSKDIPSPDDYLELLVGFTTDIDAHLSKA</sequence>
<comment type="caution">
    <text evidence="1">The sequence shown here is derived from an EMBL/GenBank/DDBJ whole genome shotgun (WGS) entry which is preliminary data.</text>
</comment>
<keyword evidence="2" id="KW-1185">Reference proteome</keyword>
<reference evidence="2" key="1">
    <citation type="journal article" date="2023" name="Front. Plant Sci.">
        <title>Chromosomal-level genome assembly of Melastoma candidum provides insights into trichome evolution.</title>
        <authorList>
            <person name="Zhong Y."/>
            <person name="Wu W."/>
            <person name="Sun C."/>
            <person name="Zou P."/>
            <person name="Liu Y."/>
            <person name="Dai S."/>
            <person name="Zhou R."/>
        </authorList>
    </citation>
    <scope>NUCLEOTIDE SEQUENCE [LARGE SCALE GENOMIC DNA]</scope>
</reference>
<protein>
    <submittedName>
        <fullName evidence="1">Uncharacterized protein</fullName>
    </submittedName>
</protein>
<evidence type="ECO:0000313" key="2">
    <source>
        <dbReference type="Proteomes" id="UP001057402"/>
    </source>
</evidence>
<proteinExistence type="predicted"/>
<dbReference type="Proteomes" id="UP001057402">
    <property type="component" value="Chromosome 5"/>
</dbReference>
<gene>
    <name evidence="1" type="ORF">MLD38_017565</name>
</gene>
<evidence type="ECO:0000313" key="1">
    <source>
        <dbReference type="EMBL" id="KAI4369076.1"/>
    </source>
</evidence>
<accession>A0ACB9QQ77</accession>